<feature type="non-terminal residue" evidence="7">
    <location>
        <position position="191"/>
    </location>
</feature>
<dbReference type="EMBL" id="KL596626">
    <property type="protein sequence ID" value="KER33275.1"/>
    <property type="molecule type" value="Genomic_DNA"/>
</dbReference>
<dbReference type="PANTHER" id="PTHR46480">
    <property type="entry name" value="F20B24.22"/>
    <property type="match status" value="1"/>
</dbReference>
<evidence type="ECO:0000256" key="6">
    <source>
        <dbReference type="ARBA" id="ARBA00023303"/>
    </source>
</evidence>
<name>A0A075ABR1_OPIVI</name>
<evidence type="ECO:0000256" key="3">
    <source>
        <dbReference type="ARBA" id="ARBA00022475"/>
    </source>
</evidence>
<dbReference type="KEGG" id="ovi:T265_12634"/>
<keyword evidence="6" id="KW-0407">Ion channel</keyword>
<keyword evidence="8" id="KW-1185">Reference proteome</keyword>
<keyword evidence="3" id="KW-1003">Cell membrane</keyword>
<dbReference type="InterPro" id="IPR031846">
    <property type="entry name" value="Hvcn1"/>
</dbReference>
<sequence>MLKDEMSTTLQQRGRKTWQQHLLTILRSHMMQIILSLLVLLDAGIVITEIVLEIQSLQKASAQLNHTLSKSKAALRRTRKYSTIILHRQRNGTHLQTFSEIRRQPRNNTTTSTTHNIALSEVQIDRSGEEHIFAHDPLSFTHGMNVDNSAQMMHEASEVLHYLSIAITGLFLICVIIKIICLKRKFLRDTN</sequence>
<organism evidence="7 8">
    <name type="scientific">Opisthorchis viverrini</name>
    <name type="common">Southeast Asian liver fluke</name>
    <dbReference type="NCBI Taxonomy" id="6198"/>
    <lineage>
        <taxon>Eukaryota</taxon>
        <taxon>Metazoa</taxon>
        <taxon>Spiralia</taxon>
        <taxon>Lophotrochozoa</taxon>
        <taxon>Platyhelminthes</taxon>
        <taxon>Trematoda</taxon>
        <taxon>Digenea</taxon>
        <taxon>Opisthorchiida</taxon>
        <taxon>Opisthorchiata</taxon>
        <taxon>Opisthorchiidae</taxon>
        <taxon>Opisthorchis</taxon>
    </lineage>
</organism>
<dbReference type="GO" id="GO:0034702">
    <property type="term" value="C:monoatomic ion channel complex"/>
    <property type="evidence" value="ECO:0007669"/>
    <property type="project" value="UniProtKB-KW"/>
</dbReference>
<dbReference type="GO" id="GO:0005886">
    <property type="term" value="C:plasma membrane"/>
    <property type="evidence" value="ECO:0007669"/>
    <property type="project" value="UniProtKB-SubCell"/>
</dbReference>
<proteinExistence type="predicted"/>
<comment type="subcellular location">
    <subcellularLocation>
        <location evidence="1">Cell membrane</location>
        <topology evidence="1">Multi-pass membrane protein</topology>
    </subcellularLocation>
</comment>
<evidence type="ECO:0000313" key="7">
    <source>
        <dbReference type="EMBL" id="KER33275.1"/>
    </source>
</evidence>
<evidence type="ECO:0000256" key="5">
    <source>
        <dbReference type="ARBA" id="ARBA00023065"/>
    </source>
</evidence>
<evidence type="ECO:0000256" key="4">
    <source>
        <dbReference type="ARBA" id="ARBA00022882"/>
    </source>
</evidence>
<gene>
    <name evidence="7" type="ORF">T265_12634</name>
</gene>
<keyword evidence="2" id="KW-0813">Transport</keyword>
<evidence type="ECO:0000256" key="2">
    <source>
        <dbReference type="ARBA" id="ARBA00022448"/>
    </source>
</evidence>
<dbReference type="PANTHER" id="PTHR46480:SF1">
    <property type="entry name" value="VOLTAGE-GATED HYDROGEN CHANNEL 1"/>
    <property type="match status" value="1"/>
</dbReference>
<keyword evidence="3" id="KW-0472">Membrane</keyword>
<reference evidence="7 8" key="1">
    <citation type="submission" date="2013-11" db="EMBL/GenBank/DDBJ databases">
        <title>Opisthorchis viverrini - life in the bile duct.</title>
        <authorList>
            <person name="Young N.D."/>
            <person name="Nagarajan N."/>
            <person name="Lin S.J."/>
            <person name="Korhonen P.K."/>
            <person name="Jex A.R."/>
            <person name="Hall R.S."/>
            <person name="Safavi-Hemami H."/>
            <person name="Kaewkong W."/>
            <person name="Bertrand D."/>
            <person name="Gao S."/>
            <person name="Seet Q."/>
            <person name="Wongkham S."/>
            <person name="Teh B.T."/>
            <person name="Wongkham C."/>
            <person name="Intapan P.M."/>
            <person name="Maleewong W."/>
            <person name="Yang X."/>
            <person name="Hu M."/>
            <person name="Wang Z."/>
            <person name="Hofmann A."/>
            <person name="Sternberg P.W."/>
            <person name="Tan P."/>
            <person name="Wang J."/>
            <person name="Gasser R.B."/>
        </authorList>
    </citation>
    <scope>NUCLEOTIDE SEQUENCE [LARGE SCALE GENOMIC DNA]</scope>
</reference>
<evidence type="ECO:0000313" key="8">
    <source>
        <dbReference type="Proteomes" id="UP000054324"/>
    </source>
</evidence>
<evidence type="ECO:0000256" key="1">
    <source>
        <dbReference type="ARBA" id="ARBA00004651"/>
    </source>
</evidence>
<dbReference type="GO" id="GO:0030171">
    <property type="term" value="F:voltage-gated proton channel activity"/>
    <property type="evidence" value="ECO:0007669"/>
    <property type="project" value="InterPro"/>
</dbReference>
<protein>
    <submittedName>
        <fullName evidence="7">Uncharacterized protein</fullName>
    </submittedName>
</protein>
<keyword evidence="5" id="KW-0406">Ion transport</keyword>
<dbReference type="AlphaFoldDB" id="A0A075ABR1"/>
<dbReference type="OrthoDB" id="427456at2759"/>
<dbReference type="RefSeq" id="XP_009162980.1">
    <property type="nucleotide sequence ID" value="XM_009164716.1"/>
</dbReference>
<accession>A0A075ABR1</accession>
<dbReference type="Proteomes" id="UP000054324">
    <property type="component" value="Unassembled WGS sequence"/>
</dbReference>
<dbReference type="CTD" id="20326802"/>
<dbReference type="GeneID" id="20326802"/>
<keyword evidence="4" id="KW-0851">Voltage-gated channel</keyword>